<accession>A0A0K2CNN4</accession>
<dbReference type="EMBL" id="KT151955">
    <property type="protein sequence ID" value="ALA07174.1"/>
    <property type="molecule type" value="Genomic_DNA"/>
</dbReference>
<feature type="compositionally biased region" description="Polar residues" evidence="1">
    <location>
        <begin position="1109"/>
        <end position="1119"/>
    </location>
</feature>
<reference evidence="2 3" key="1">
    <citation type="journal article" date="2015" name="Genome Announc.">
        <title>Genome Sequences of Five Additional Brevibacillus laterosporus Bacteriophages.</title>
        <authorList>
            <person name="Merrill B.D."/>
            <person name="Berg J.A."/>
            <person name="Graves K.A."/>
            <person name="Ward A.T."/>
            <person name="Hilton J.A."/>
            <person name="Wake B.N."/>
            <person name="Grose J.H."/>
            <person name="Breakwell D.P."/>
            <person name="Burnett S.H."/>
        </authorList>
    </citation>
    <scope>NUCLEOTIDE SEQUENCE [LARGE SCALE GENOMIC DNA]</scope>
</reference>
<protein>
    <submittedName>
        <fullName evidence="2">Uncharacterized protein</fullName>
    </submittedName>
</protein>
<name>A0A0K2CNN4_9CAUD</name>
<feature type="region of interest" description="Disordered" evidence="1">
    <location>
        <begin position="1109"/>
        <end position="1151"/>
    </location>
</feature>
<evidence type="ECO:0000313" key="3">
    <source>
        <dbReference type="Proteomes" id="UP000208104"/>
    </source>
</evidence>
<evidence type="ECO:0000256" key="1">
    <source>
        <dbReference type="SAM" id="MobiDB-lite"/>
    </source>
</evidence>
<dbReference type="RefSeq" id="YP_009199105.1">
    <property type="nucleotide sequence ID" value="NC_028805.1"/>
</dbReference>
<gene>
    <name evidence="2" type="ORF">JENST_44</name>
</gene>
<evidence type="ECO:0000313" key="2">
    <source>
        <dbReference type="EMBL" id="ALA07174.1"/>
    </source>
</evidence>
<organism evidence="2 3">
    <name type="scientific">Brevibacillus phage Jenst</name>
    <dbReference type="NCBI Taxonomy" id="1691954"/>
    <lineage>
        <taxon>Viruses</taxon>
        <taxon>Duplodnaviria</taxon>
        <taxon>Heunggongvirae</taxon>
        <taxon>Uroviricota</taxon>
        <taxon>Caudoviricetes</taxon>
        <taxon>Jenstvirus</taxon>
        <taxon>Jenstvirus jenst</taxon>
    </lineage>
</organism>
<dbReference type="Proteomes" id="UP000208104">
    <property type="component" value="Segment"/>
</dbReference>
<sequence length="1243" mass="136913">MLNGKKSYLISFTALFAKKGYELKVGVEEFINSNNQYHLTAPVNSTYRTLKEDTMRDASKVPHSATGLFGRLFRAKNITEHEGFEIETVVASITSYLSDIHRHFNGETVSIVETEVMYSTDKLERAINADVATANETQSAPDSTYIQEIMEGGLYDVIAKIDEINKAKMPMNSETGEYDDYDTASPYSRLEGLVDGVNLSRTYELDLNAMIERAESSSIVRQILSGGVDIISHATHAPNDVNQGCVHYGHEGYVIGNDSVITKTGYAETVENMHMEKWTTHEIHMKAITLDVEHRASSRALIDLEQTYTGYKAEVTAQAIVEGTENATNSMSLDSQAELFTVADTYGNGEENVCLTEVESVQNGELSEAVAAEDIVDIDLQKTVFSETFMDSDMQDYTQIGLILEGHTQETITGDLIQPTYDGKVEGRIVDSENIANTLIEETVFYFTEQSAHIEEYTEAGTEIHPLVELPHLAEAIIYYFDSNIDRVDSSTAHIKEGLTLTTTIADNHQNADLQLLRRADTSNDTIIYHTSLSTKHQEEGVSPVGVEFGREEVGYESYSAMGLSATERNTKDAHEGSVLTEGGQTTEEAVILFPVRDTDYGRAADVSVIANSHQNLETNNADGAVEYASMGLVWKSLEADNERFTDTLFFNEGLGTNKILTDSVMHLGEGSLVEHILDTKNITKDRDGVVEELTAAETGPSIKSDTQVLLTFEQLKDIIANEPEIMRTVRLMEIMYGSRAVELIEAGMEDIMHDSLNEGFSASDKTAITESVIEQIKQAGAGVTAYASTQEYSQADQNKSGDVLVDSAEQGKSEIRDEATKEEVVMSSIYAFNRPTDLAALSRSIVQASHNMSIDHEINKAELATFGIGLKPQENETADTISKEEVVVKFTETAETGIGRSGEGPYKLKSVTKGIGFEGVLAETDTGQTISSGEGILCDTEMTDYSVDRNTVDGPITSETAVSSASATGIERRPEWAEFLDFNRKALIQEIERTDYRPTDYVTFKDGLEEATYSESLSAVSAEAEEAASSSYNESVVHKIEETSNGSSTTGVNHDSETAYINDRSNFTTVATYKQATNDGVSQEALFAEQESTESSRKEEAVIQAGTQADTLSGQSHSVYEDVDSATRKKTQLETDIENSSRGDNKRPAIETKIVEPEDANRRRRSVDVRADEPVNGLRPMRVVVTSIETPEDATRHKEMETAIIKPEGGTMKTPETPKKPRIWLILGKIASWSIWNWKKTR</sequence>
<keyword evidence="3" id="KW-1185">Reference proteome</keyword>
<proteinExistence type="predicted"/>
<dbReference type="GeneID" id="26625992"/>
<feature type="compositionally biased region" description="Basic and acidic residues" evidence="1">
    <location>
        <begin position="1126"/>
        <end position="1151"/>
    </location>
</feature>
<dbReference type="KEGG" id="vg:26625992"/>